<reference evidence="1" key="2">
    <citation type="submission" date="2021-10" db="EMBL/GenBank/DDBJ databases">
        <authorList>
            <person name="Piombo E."/>
        </authorList>
    </citation>
    <scope>NUCLEOTIDE SEQUENCE</scope>
</reference>
<sequence>MRKASVSKDGLSQWARISSLLARKTPKQCKARWSKWLDSGIKKIEWSKCLGRYQELLDEAEARESSGLGLTGPEGGETQAPSADNVRRPTPERARP</sequence>
<evidence type="ECO:0000313" key="2">
    <source>
        <dbReference type="Proteomes" id="UP000836387"/>
    </source>
</evidence>
<keyword evidence="2" id="KW-1185">Reference proteome</keyword>
<accession>A0ACA9UG46</accession>
<name>A0ACA9UG46_BIOOC</name>
<reference evidence="1" key="1">
    <citation type="submission" date="2020-04" db="EMBL/GenBank/DDBJ databases">
        <authorList>
            <person name="Broberg M."/>
        </authorList>
    </citation>
    <scope>NUCLEOTIDE SEQUENCE</scope>
</reference>
<evidence type="ECO:0000313" key="1">
    <source>
        <dbReference type="EMBL" id="CAG9951457.1"/>
    </source>
</evidence>
<proteinExistence type="predicted"/>
<organism evidence="1 2">
    <name type="scientific">Clonostachys rosea f. rosea IK726</name>
    <dbReference type="NCBI Taxonomy" id="1349383"/>
    <lineage>
        <taxon>Eukaryota</taxon>
        <taxon>Fungi</taxon>
        <taxon>Dikarya</taxon>
        <taxon>Ascomycota</taxon>
        <taxon>Pezizomycotina</taxon>
        <taxon>Sordariomycetes</taxon>
        <taxon>Hypocreomycetidae</taxon>
        <taxon>Hypocreales</taxon>
        <taxon>Bionectriaceae</taxon>
        <taxon>Clonostachys</taxon>
    </lineage>
</organism>
<gene>
    <name evidence="1" type="ORF">CRV2_00021278</name>
</gene>
<comment type="caution">
    <text evidence="1">The sequence shown here is derived from an EMBL/GenBank/DDBJ whole genome shotgun (WGS) entry which is preliminary data.</text>
</comment>
<dbReference type="EMBL" id="CADEHS020000322">
    <property type="protein sequence ID" value="CAG9951457.1"/>
    <property type="molecule type" value="Genomic_DNA"/>
</dbReference>
<dbReference type="Proteomes" id="UP000836387">
    <property type="component" value="Unassembled WGS sequence"/>
</dbReference>
<protein>
    <submittedName>
        <fullName evidence="1">Uncharacterized protein</fullName>
    </submittedName>
</protein>